<protein>
    <submittedName>
        <fullName evidence="7">Fungal-specific transcription factor domain-containing protein</fullName>
    </submittedName>
</protein>
<dbReference type="PROSITE" id="PS50048">
    <property type="entry name" value="ZN2_CY6_FUNGAL_2"/>
    <property type="match status" value="1"/>
</dbReference>
<dbReference type="CDD" id="cd12148">
    <property type="entry name" value="fungal_TF_MHR"/>
    <property type="match status" value="1"/>
</dbReference>
<dbReference type="SMART" id="SM00906">
    <property type="entry name" value="Fungal_trans"/>
    <property type="match status" value="1"/>
</dbReference>
<dbReference type="PANTHER" id="PTHR47424:SF3">
    <property type="entry name" value="REGULATORY PROTEIN GAL4"/>
    <property type="match status" value="1"/>
</dbReference>
<evidence type="ECO:0000256" key="4">
    <source>
        <dbReference type="ARBA" id="ARBA00023163"/>
    </source>
</evidence>
<name>A0AAD8QER9_9PEZI</name>
<dbReference type="GeneID" id="85448702"/>
<keyword evidence="4" id="KW-0804">Transcription</keyword>
<dbReference type="Proteomes" id="UP001230504">
    <property type="component" value="Unassembled WGS sequence"/>
</dbReference>
<dbReference type="RefSeq" id="XP_060420568.1">
    <property type="nucleotide sequence ID" value="XM_060564462.1"/>
</dbReference>
<evidence type="ECO:0000256" key="5">
    <source>
        <dbReference type="ARBA" id="ARBA00023242"/>
    </source>
</evidence>
<dbReference type="CDD" id="cd00067">
    <property type="entry name" value="GAL4"/>
    <property type="match status" value="1"/>
</dbReference>
<dbReference type="InterPro" id="IPR036864">
    <property type="entry name" value="Zn2-C6_fun-type_DNA-bd_sf"/>
</dbReference>
<dbReference type="GO" id="GO:0005634">
    <property type="term" value="C:nucleus"/>
    <property type="evidence" value="ECO:0007669"/>
    <property type="project" value="TreeGrafter"/>
</dbReference>
<dbReference type="GO" id="GO:0008270">
    <property type="term" value="F:zinc ion binding"/>
    <property type="evidence" value="ECO:0007669"/>
    <property type="project" value="InterPro"/>
</dbReference>
<dbReference type="GO" id="GO:0000435">
    <property type="term" value="P:positive regulation of transcription from RNA polymerase II promoter by galactose"/>
    <property type="evidence" value="ECO:0007669"/>
    <property type="project" value="TreeGrafter"/>
</dbReference>
<sequence>MPPELQERQRRRKIALACEPCRERKARCDGGKPICSTCQRRSLDLEQCVYKAGNARTACSDDYTKTLHERIRKLEQACIAHGIDITTLETTEPGPHSLLDKHSSPAREPGLVDAPGMMDQSPVQLPSPYSGIGMEHSGEPRRVTAMGTIFAEDKLEDTPDHAEDDFYGSSSAVSFLKEAYSAMNPLLSRAEPSSLFRNHQQAAPVPDRLPFADFDKFLLPPRPFADHLIQIYFRRIHYLYPVFHWPAFEHGYQTLWRPATAADADAAANRFRGVGLGSSPGADARTIVFHGALNSMFALACNYADLTPSEKAKGIEVFLLRSRQYFGIELLEKNNLGVVQTLLLCGLMMQATPFPDRCWNAIGIACRVAQGLGLHMEAARQPGNATLEKEIRRRTWQGCVIMDTLVSMTYGRPTVAACLAMNDLLPRPQSMTETDAEKVRLQFNSQSFKLSLVLEDILCKIYQPWRSCQQNERLRSPGSATAAADGMPSLDAIVELDTRLDDFERAVPRFLSWQSVSPSEGLLAPEDPKTIAIQKHVLQARFLYVRLTLHRPVLTKLSAAFARPRQEPDLGEPAPRNSPDKGLRAPFTTECARVCVDTASQLISLVNGSYQTDTTGAWWWNSLYACTAGLVLIVCRIYPPLWARLDHAVVAASWEHCQEILKSIANVSVSALKSLDLLRKIDMAVTQLLTVREPSGEHIDPSLCADVTGSWSSPGDIDVSLLLDPDPLSLFRGWEMPGFESFNP</sequence>
<comment type="caution">
    <text evidence="7">The sequence shown here is derived from an EMBL/GenBank/DDBJ whole genome shotgun (WGS) entry which is preliminary data.</text>
</comment>
<keyword evidence="8" id="KW-1185">Reference proteome</keyword>
<dbReference type="SUPFAM" id="SSF57701">
    <property type="entry name" value="Zn2/Cys6 DNA-binding domain"/>
    <property type="match status" value="1"/>
</dbReference>
<feature type="domain" description="Zn(2)-C6 fungal-type" evidence="6">
    <location>
        <begin position="17"/>
        <end position="50"/>
    </location>
</feature>
<dbReference type="Pfam" id="PF00172">
    <property type="entry name" value="Zn_clus"/>
    <property type="match status" value="1"/>
</dbReference>
<dbReference type="InterPro" id="IPR007219">
    <property type="entry name" value="XnlR_reg_dom"/>
</dbReference>
<evidence type="ECO:0000313" key="7">
    <source>
        <dbReference type="EMBL" id="KAK1600072.1"/>
    </source>
</evidence>
<evidence type="ECO:0000313" key="8">
    <source>
        <dbReference type="Proteomes" id="UP001230504"/>
    </source>
</evidence>
<keyword evidence="3" id="KW-0238">DNA-binding</keyword>
<evidence type="ECO:0000256" key="2">
    <source>
        <dbReference type="ARBA" id="ARBA00023015"/>
    </source>
</evidence>
<proteinExistence type="predicted"/>
<evidence type="ECO:0000256" key="1">
    <source>
        <dbReference type="ARBA" id="ARBA00022723"/>
    </source>
</evidence>
<dbReference type="GO" id="GO:0006351">
    <property type="term" value="P:DNA-templated transcription"/>
    <property type="evidence" value="ECO:0007669"/>
    <property type="project" value="InterPro"/>
</dbReference>
<gene>
    <name evidence="7" type="ORF">LY79DRAFT_676045</name>
</gene>
<dbReference type="PANTHER" id="PTHR47424">
    <property type="entry name" value="REGULATORY PROTEIN GAL4"/>
    <property type="match status" value="1"/>
</dbReference>
<dbReference type="AlphaFoldDB" id="A0AAD8QER9"/>
<dbReference type="GO" id="GO:0000978">
    <property type="term" value="F:RNA polymerase II cis-regulatory region sequence-specific DNA binding"/>
    <property type="evidence" value="ECO:0007669"/>
    <property type="project" value="TreeGrafter"/>
</dbReference>
<evidence type="ECO:0000256" key="3">
    <source>
        <dbReference type="ARBA" id="ARBA00023125"/>
    </source>
</evidence>
<dbReference type="Pfam" id="PF04082">
    <property type="entry name" value="Fungal_trans"/>
    <property type="match status" value="1"/>
</dbReference>
<reference evidence="7" key="1">
    <citation type="submission" date="2021-06" db="EMBL/GenBank/DDBJ databases">
        <title>Comparative genomics, transcriptomics and evolutionary studies reveal genomic signatures of adaptation to plant cell wall in hemibiotrophic fungi.</title>
        <authorList>
            <consortium name="DOE Joint Genome Institute"/>
            <person name="Baroncelli R."/>
            <person name="Diaz J.F."/>
            <person name="Benocci T."/>
            <person name="Peng M."/>
            <person name="Battaglia E."/>
            <person name="Haridas S."/>
            <person name="Andreopoulos W."/>
            <person name="Labutti K."/>
            <person name="Pangilinan J."/>
            <person name="Floch G.L."/>
            <person name="Makela M.R."/>
            <person name="Henrissat B."/>
            <person name="Grigoriev I.V."/>
            <person name="Crouch J.A."/>
            <person name="De Vries R.P."/>
            <person name="Sukno S.A."/>
            <person name="Thon M.R."/>
        </authorList>
    </citation>
    <scope>NUCLEOTIDE SEQUENCE</scope>
    <source>
        <strain evidence="7">CBS 125086</strain>
    </source>
</reference>
<dbReference type="SMART" id="SM00066">
    <property type="entry name" value="GAL4"/>
    <property type="match status" value="1"/>
</dbReference>
<dbReference type="InterPro" id="IPR051127">
    <property type="entry name" value="Fungal_SecMet_Regulators"/>
</dbReference>
<keyword evidence="2" id="KW-0805">Transcription regulation</keyword>
<dbReference type="GO" id="GO:0000981">
    <property type="term" value="F:DNA-binding transcription factor activity, RNA polymerase II-specific"/>
    <property type="evidence" value="ECO:0007669"/>
    <property type="project" value="InterPro"/>
</dbReference>
<dbReference type="Gene3D" id="4.10.240.10">
    <property type="entry name" value="Zn(2)-C6 fungal-type DNA-binding domain"/>
    <property type="match status" value="1"/>
</dbReference>
<accession>A0AAD8QER9</accession>
<evidence type="ECO:0000259" key="6">
    <source>
        <dbReference type="PROSITE" id="PS50048"/>
    </source>
</evidence>
<keyword evidence="1" id="KW-0479">Metal-binding</keyword>
<organism evidence="7 8">
    <name type="scientific">Colletotrichum navitas</name>
    <dbReference type="NCBI Taxonomy" id="681940"/>
    <lineage>
        <taxon>Eukaryota</taxon>
        <taxon>Fungi</taxon>
        <taxon>Dikarya</taxon>
        <taxon>Ascomycota</taxon>
        <taxon>Pezizomycotina</taxon>
        <taxon>Sordariomycetes</taxon>
        <taxon>Hypocreomycetidae</taxon>
        <taxon>Glomerellales</taxon>
        <taxon>Glomerellaceae</taxon>
        <taxon>Colletotrichum</taxon>
        <taxon>Colletotrichum graminicola species complex</taxon>
    </lineage>
</organism>
<dbReference type="EMBL" id="JAHLJV010000001">
    <property type="protein sequence ID" value="KAK1600072.1"/>
    <property type="molecule type" value="Genomic_DNA"/>
</dbReference>
<dbReference type="InterPro" id="IPR001138">
    <property type="entry name" value="Zn2Cys6_DnaBD"/>
</dbReference>
<keyword evidence="5" id="KW-0539">Nucleus</keyword>